<dbReference type="Pfam" id="PF07769">
    <property type="entry name" value="PsiF_repeat"/>
    <property type="match status" value="2"/>
</dbReference>
<dbReference type="EMBL" id="FYEH01000006">
    <property type="protein sequence ID" value="SNB67822.1"/>
    <property type="molecule type" value="Genomic_DNA"/>
</dbReference>
<evidence type="ECO:0000313" key="3">
    <source>
        <dbReference type="Proteomes" id="UP000197065"/>
    </source>
</evidence>
<feature type="signal peptide" evidence="1">
    <location>
        <begin position="1"/>
        <end position="26"/>
    </location>
</feature>
<name>A0A212R6N5_9PROT</name>
<accession>A0A212R6N5</accession>
<gene>
    <name evidence="2" type="ORF">SAMN07250955_10662</name>
</gene>
<sequence length="97" mass="9856">MRAALLSSAIALAAVLYSGLPDVAHAANSQQNKMTTCNADAKTKGLSGDARKSFMSTCLSSKATATTTDGSAKCAADADTKKLHGAARTSFIKKCAS</sequence>
<evidence type="ECO:0000313" key="2">
    <source>
        <dbReference type="EMBL" id="SNB67822.1"/>
    </source>
</evidence>
<organism evidence="2 3">
    <name type="scientific">Arboricoccus pini</name>
    <dbReference type="NCBI Taxonomy" id="1963835"/>
    <lineage>
        <taxon>Bacteria</taxon>
        <taxon>Pseudomonadati</taxon>
        <taxon>Pseudomonadota</taxon>
        <taxon>Alphaproteobacteria</taxon>
        <taxon>Geminicoccales</taxon>
        <taxon>Geminicoccaceae</taxon>
        <taxon>Arboricoccus</taxon>
    </lineage>
</organism>
<proteinExistence type="predicted"/>
<evidence type="ECO:0000256" key="1">
    <source>
        <dbReference type="SAM" id="SignalP"/>
    </source>
</evidence>
<reference evidence="2 3" key="1">
    <citation type="submission" date="2017-06" db="EMBL/GenBank/DDBJ databases">
        <authorList>
            <person name="Kim H.J."/>
            <person name="Triplett B.A."/>
        </authorList>
    </citation>
    <scope>NUCLEOTIDE SEQUENCE [LARGE SCALE GENOMIC DNA]</scope>
    <source>
        <strain evidence="2 3">B29T1</strain>
    </source>
</reference>
<keyword evidence="3" id="KW-1185">Reference proteome</keyword>
<dbReference type="RefSeq" id="WP_088561371.1">
    <property type="nucleotide sequence ID" value="NZ_FYEH01000006.1"/>
</dbReference>
<dbReference type="Proteomes" id="UP000197065">
    <property type="component" value="Unassembled WGS sequence"/>
</dbReference>
<dbReference type="AlphaFoldDB" id="A0A212R6N5"/>
<keyword evidence="1" id="KW-0732">Signal</keyword>
<dbReference type="OrthoDB" id="8001925at2"/>
<dbReference type="InterPro" id="IPR011690">
    <property type="entry name" value="P_starv_induced_PsiF"/>
</dbReference>
<feature type="chain" id="PRO_5012984896" evidence="1">
    <location>
        <begin position="27"/>
        <end position="97"/>
    </location>
</feature>
<protein>
    <submittedName>
        <fullName evidence="2">PsiF repeat-containing protein</fullName>
    </submittedName>
</protein>